<dbReference type="Gene3D" id="3.90.420.10">
    <property type="entry name" value="Oxidoreductase, molybdopterin-binding domain"/>
    <property type="match status" value="1"/>
</dbReference>
<reference evidence="2" key="1">
    <citation type="submission" date="2022-03" db="EMBL/GenBank/DDBJ databases">
        <title>De novo assembled genomes of Belliella spp. (Cyclobacteriaceae) strains.</title>
        <authorList>
            <person name="Szabo A."/>
            <person name="Korponai K."/>
            <person name="Felfoldi T."/>
        </authorList>
    </citation>
    <scope>NUCLEOTIDE SEQUENCE</scope>
    <source>
        <strain evidence="2">DSM 107340</strain>
    </source>
</reference>
<organism evidence="2 3">
    <name type="scientific">Belliella calami</name>
    <dbReference type="NCBI Taxonomy" id="2923436"/>
    <lineage>
        <taxon>Bacteria</taxon>
        <taxon>Pseudomonadati</taxon>
        <taxon>Bacteroidota</taxon>
        <taxon>Cytophagia</taxon>
        <taxon>Cytophagales</taxon>
        <taxon>Cyclobacteriaceae</taxon>
        <taxon>Belliella</taxon>
    </lineage>
</organism>
<dbReference type="EMBL" id="JAKZGS010000002">
    <property type="protein sequence ID" value="MCH7397232.1"/>
    <property type="molecule type" value="Genomic_DNA"/>
</dbReference>
<sequence>MKKIVFLLLLSFSLNVYGQKRDQPSTEFVVIGLVKKELKFDYSDFSKFDSREISDVEIKNHIGEMRGTAKQLKGILVKDLLTKMELQEENPKLYSEFFLNFVASDGYKVVFSWNEIFNSPTGDNLYLITSRDGKELMEMTERILILTPSDFKTGRRHIKGLSKIIVDRVN</sequence>
<feature type="signal peptide" evidence="1">
    <location>
        <begin position="1"/>
        <end position="18"/>
    </location>
</feature>
<gene>
    <name evidence="2" type="ORF">MM236_04490</name>
</gene>
<dbReference type="InterPro" id="IPR036374">
    <property type="entry name" value="OxRdtase_Mopterin-bd_sf"/>
</dbReference>
<evidence type="ECO:0008006" key="4">
    <source>
        <dbReference type="Google" id="ProtNLM"/>
    </source>
</evidence>
<comment type="caution">
    <text evidence="2">The sequence shown here is derived from an EMBL/GenBank/DDBJ whole genome shotgun (WGS) entry which is preliminary data.</text>
</comment>
<name>A0ABS9UKS9_9BACT</name>
<dbReference type="SUPFAM" id="SSF56524">
    <property type="entry name" value="Oxidoreductase molybdopterin-binding domain"/>
    <property type="match status" value="1"/>
</dbReference>
<dbReference type="Proteomes" id="UP001165488">
    <property type="component" value="Unassembled WGS sequence"/>
</dbReference>
<keyword evidence="3" id="KW-1185">Reference proteome</keyword>
<accession>A0ABS9UKS9</accession>
<feature type="chain" id="PRO_5045838428" description="Molybdopterin-binding protein" evidence="1">
    <location>
        <begin position="19"/>
        <end position="170"/>
    </location>
</feature>
<evidence type="ECO:0000256" key="1">
    <source>
        <dbReference type="SAM" id="SignalP"/>
    </source>
</evidence>
<keyword evidence="1" id="KW-0732">Signal</keyword>
<evidence type="ECO:0000313" key="2">
    <source>
        <dbReference type="EMBL" id="MCH7397232.1"/>
    </source>
</evidence>
<proteinExistence type="predicted"/>
<protein>
    <recommendedName>
        <fullName evidence="4">Molybdopterin-binding protein</fullName>
    </recommendedName>
</protein>
<evidence type="ECO:0000313" key="3">
    <source>
        <dbReference type="Proteomes" id="UP001165488"/>
    </source>
</evidence>
<dbReference type="RefSeq" id="WP_241273733.1">
    <property type="nucleotide sequence ID" value="NZ_JAKZGS010000002.1"/>
</dbReference>